<dbReference type="Gene3D" id="2.60.40.1090">
    <property type="entry name" value="Fimbrial-type adhesion domain"/>
    <property type="match status" value="1"/>
</dbReference>
<dbReference type="RefSeq" id="WP_011494261.1">
    <property type="nucleotide sequence ID" value="NC_007953.1"/>
</dbReference>
<comment type="subcellular location">
    <subcellularLocation>
        <location evidence="1">Fimbrium</location>
    </subcellularLocation>
</comment>
<dbReference type="PROSITE" id="PS51257">
    <property type="entry name" value="PROKAR_LIPOPROTEIN"/>
    <property type="match status" value="1"/>
</dbReference>
<protein>
    <submittedName>
        <fullName evidence="6">Fimbrial protein</fullName>
    </submittedName>
</protein>
<dbReference type="PANTHER" id="PTHR33420:SF3">
    <property type="entry name" value="FIMBRIAL SUBUNIT ELFA"/>
    <property type="match status" value="1"/>
</dbReference>
<accession>Q13FX5</accession>
<dbReference type="KEGG" id="bxb:DR64_8653"/>
<evidence type="ECO:0000256" key="3">
    <source>
        <dbReference type="ARBA" id="ARBA00022729"/>
    </source>
</evidence>
<feature type="signal peptide" evidence="5">
    <location>
        <begin position="1"/>
        <end position="27"/>
    </location>
</feature>
<evidence type="ECO:0000256" key="2">
    <source>
        <dbReference type="ARBA" id="ARBA00006671"/>
    </source>
</evidence>
<dbReference type="AlphaFoldDB" id="Q13FX5"/>
<dbReference type="GO" id="GO:0009289">
    <property type="term" value="C:pilus"/>
    <property type="evidence" value="ECO:0007669"/>
    <property type="project" value="UniProtKB-SubCell"/>
</dbReference>
<keyword evidence="7" id="KW-1185">Reference proteome</keyword>
<dbReference type="Pfam" id="PF16970">
    <property type="entry name" value="FimA"/>
    <property type="match status" value="1"/>
</dbReference>
<dbReference type="PATRIC" id="fig|266265.5.peg.8902"/>
<dbReference type="InterPro" id="IPR008966">
    <property type="entry name" value="Adhesion_dom_sf"/>
</dbReference>
<dbReference type="EMBL" id="CP000272">
    <property type="protein sequence ID" value="ABE37014.1"/>
    <property type="molecule type" value="Genomic_DNA"/>
</dbReference>
<evidence type="ECO:0000313" key="7">
    <source>
        <dbReference type="Proteomes" id="UP000001817"/>
    </source>
</evidence>
<dbReference type="OrthoDB" id="8640774at2"/>
<dbReference type="GO" id="GO:0043709">
    <property type="term" value="P:cell adhesion involved in single-species biofilm formation"/>
    <property type="evidence" value="ECO:0007669"/>
    <property type="project" value="TreeGrafter"/>
</dbReference>
<dbReference type="STRING" id="266265.Bxe_C1149"/>
<dbReference type="KEGG" id="bxe:Bxe_C1149"/>
<dbReference type="InterPro" id="IPR039458">
    <property type="entry name" value="FimA-like"/>
</dbReference>
<evidence type="ECO:0000256" key="4">
    <source>
        <dbReference type="ARBA" id="ARBA00023263"/>
    </source>
</evidence>
<comment type="similarity">
    <text evidence="2">Belongs to the fimbrial protein family.</text>
</comment>
<dbReference type="InterPro" id="IPR036937">
    <property type="entry name" value="Adhesion_dom_fimbrial_sf"/>
</dbReference>
<dbReference type="eggNOG" id="COG3539">
    <property type="taxonomic scope" value="Bacteria"/>
</dbReference>
<dbReference type="InterPro" id="IPR050263">
    <property type="entry name" value="Bact_Fimbrial_Adh_Pro"/>
</dbReference>
<sequence length="183" mass="18261">MRKKLAWNGLYVLAAACVLAPPIVAQASDGTITIDGEIVDVTCTVSVNGGGSANIVTLPTVSKSQLPAAGATAGATDLTIGLSACPASYASARPFFEGGANVAPNFNLVNQASSPAANVQIQLTYEDGTQLQVGNAASQQAAAATPINGGTATLHYSTQYYAAGAAAGAGDVQGTVTFAMNYF</sequence>
<keyword evidence="3 5" id="KW-0732">Signal</keyword>
<reference evidence="6 7" key="1">
    <citation type="journal article" date="2006" name="Proc. Natl. Acad. Sci. U.S.A.">
        <title>Burkholderia xenovorans LB400 harbors a multi-replicon, 9.73-Mbp genome shaped for versatility.</title>
        <authorList>
            <person name="Chain P.S."/>
            <person name="Denef V.J."/>
            <person name="Konstantinidis K.T."/>
            <person name="Vergez L.M."/>
            <person name="Agullo L."/>
            <person name="Reyes V.L."/>
            <person name="Hauser L."/>
            <person name="Cordova M."/>
            <person name="Gomez L."/>
            <person name="Gonzalez M."/>
            <person name="Land M."/>
            <person name="Lao V."/>
            <person name="Larimer F."/>
            <person name="LiPuma J.J."/>
            <person name="Mahenthiralingam E."/>
            <person name="Malfatti S.A."/>
            <person name="Marx C.J."/>
            <person name="Parnell J.J."/>
            <person name="Ramette A."/>
            <person name="Richardson P."/>
            <person name="Seeger M."/>
            <person name="Smith D."/>
            <person name="Spilker T."/>
            <person name="Sul W.J."/>
            <person name="Tsoi T.V."/>
            <person name="Ulrich L.E."/>
            <person name="Zhulin I.B."/>
            <person name="Tiedje J.M."/>
        </authorList>
    </citation>
    <scope>NUCLEOTIDE SEQUENCE [LARGE SCALE GENOMIC DNA]</scope>
    <source>
        <strain evidence="6 7">LB400</strain>
    </source>
</reference>
<organism evidence="6 7">
    <name type="scientific">Paraburkholderia xenovorans (strain LB400)</name>
    <dbReference type="NCBI Taxonomy" id="266265"/>
    <lineage>
        <taxon>Bacteria</taxon>
        <taxon>Pseudomonadati</taxon>
        <taxon>Pseudomonadota</taxon>
        <taxon>Betaproteobacteria</taxon>
        <taxon>Burkholderiales</taxon>
        <taxon>Burkholderiaceae</taxon>
        <taxon>Paraburkholderia</taxon>
    </lineage>
</organism>
<name>Q13FX5_PARXL</name>
<keyword evidence="4" id="KW-0281">Fimbrium</keyword>
<dbReference type="PANTHER" id="PTHR33420">
    <property type="entry name" value="FIMBRIAL SUBUNIT ELFA-RELATED"/>
    <property type="match status" value="1"/>
</dbReference>
<proteinExistence type="inferred from homology"/>
<evidence type="ECO:0000313" key="6">
    <source>
        <dbReference type="EMBL" id="ABE37014.1"/>
    </source>
</evidence>
<evidence type="ECO:0000256" key="5">
    <source>
        <dbReference type="SAM" id="SignalP"/>
    </source>
</evidence>
<dbReference type="Proteomes" id="UP000001817">
    <property type="component" value="Chromosome 3"/>
</dbReference>
<evidence type="ECO:0000256" key="1">
    <source>
        <dbReference type="ARBA" id="ARBA00004561"/>
    </source>
</evidence>
<feature type="chain" id="PRO_5004182191" evidence="5">
    <location>
        <begin position="28"/>
        <end position="183"/>
    </location>
</feature>
<gene>
    <name evidence="6" type="ORF">Bxe_C1149</name>
</gene>
<dbReference type="SUPFAM" id="SSF49401">
    <property type="entry name" value="Bacterial adhesins"/>
    <property type="match status" value="1"/>
</dbReference>